<accession>A0A7J8VGF9</accession>
<keyword evidence="2" id="KW-1185">Reference proteome</keyword>
<comment type="caution">
    <text evidence="1">The sequence shown here is derived from an EMBL/GenBank/DDBJ whole genome shotgun (WGS) entry which is preliminary data.</text>
</comment>
<proteinExistence type="predicted"/>
<sequence>MDVESLSAPFELSDPLEINGFMKDIRDLEQRQRNSYYSIYRT</sequence>
<name>A0A7J8VGF9_9ROSI</name>
<dbReference type="AlphaFoldDB" id="A0A7J8VGF9"/>
<gene>
    <name evidence="1" type="ORF">Goklo_006103</name>
</gene>
<dbReference type="Proteomes" id="UP000593573">
    <property type="component" value="Unassembled WGS sequence"/>
</dbReference>
<evidence type="ECO:0000313" key="1">
    <source>
        <dbReference type="EMBL" id="MBA0661871.1"/>
    </source>
</evidence>
<protein>
    <submittedName>
        <fullName evidence="1">Uncharacterized protein</fullName>
    </submittedName>
</protein>
<reference evidence="1 2" key="1">
    <citation type="journal article" date="2019" name="Genome Biol. Evol.">
        <title>Insights into the evolution of the New World diploid cottons (Gossypium, subgenus Houzingenia) based on genome sequencing.</title>
        <authorList>
            <person name="Grover C.E."/>
            <person name="Arick M.A. 2nd"/>
            <person name="Thrash A."/>
            <person name="Conover J.L."/>
            <person name="Sanders W.S."/>
            <person name="Peterson D.G."/>
            <person name="Frelichowski J.E."/>
            <person name="Scheffler J.A."/>
            <person name="Scheffler B.E."/>
            <person name="Wendel J.F."/>
        </authorList>
    </citation>
    <scope>NUCLEOTIDE SEQUENCE [LARGE SCALE GENOMIC DNA]</scope>
    <source>
        <strain evidence="1">57</strain>
        <tissue evidence="1">Leaf</tissue>
    </source>
</reference>
<organism evidence="1 2">
    <name type="scientific">Gossypium klotzschianum</name>
    <dbReference type="NCBI Taxonomy" id="34286"/>
    <lineage>
        <taxon>Eukaryota</taxon>
        <taxon>Viridiplantae</taxon>
        <taxon>Streptophyta</taxon>
        <taxon>Embryophyta</taxon>
        <taxon>Tracheophyta</taxon>
        <taxon>Spermatophyta</taxon>
        <taxon>Magnoliopsida</taxon>
        <taxon>eudicotyledons</taxon>
        <taxon>Gunneridae</taxon>
        <taxon>Pentapetalae</taxon>
        <taxon>rosids</taxon>
        <taxon>malvids</taxon>
        <taxon>Malvales</taxon>
        <taxon>Malvaceae</taxon>
        <taxon>Malvoideae</taxon>
        <taxon>Gossypium</taxon>
    </lineage>
</organism>
<dbReference type="EMBL" id="JABFAB010000010">
    <property type="protein sequence ID" value="MBA0661871.1"/>
    <property type="molecule type" value="Genomic_DNA"/>
</dbReference>
<evidence type="ECO:0000313" key="2">
    <source>
        <dbReference type="Proteomes" id="UP000593573"/>
    </source>
</evidence>